<evidence type="ECO:0000256" key="3">
    <source>
        <dbReference type="ARBA" id="ARBA00023316"/>
    </source>
</evidence>
<name>A0A931GBA9_9BACT</name>
<feature type="domain" description="ATP-grasp" evidence="5">
    <location>
        <begin position="82"/>
        <end position="289"/>
    </location>
</feature>
<dbReference type="PANTHER" id="PTHR23132:SF23">
    <property type="entry name" value="D-ALANINE--D-ALANINE LIGASE B"/>
    <property type="match status" value="1"/>
</dbReference>
<dbReference type="GO" id="GO:0046872">
    <property type="term" value="F:metal ion binding"/>
    <property type="evidence" value="ECO:0007669"/>
    <property type="project" value="InterPro"/>
</dbReference>
<protein>
    <submittedName>
        <fullName evidence="6">D-alanine--D-alanine ligase</fullName>
    </submittedName>
</protein>
<dbReference type="InterPro" id="IPR016185">
    <property type="entry name" value="PreATP-grasp_dom_sf"/>
</dbReference>
<dbReference type="SUPFAM" id="SSF56059">
    <property type="entry name" value="Glutathione synthetase ATP-binding domain-like"/>
    <property type="match status" value="1"/>
</dbReference>
<gene>
    <name evidence="6" type="ORF">H0S81_05020</name>
</gene>
<keyword evidence="4" id="KW-0547">Nucleotide-binding</keyword>
<dbReference type="PANTHER" id="PTHR23132">
    <property type="entry name" value="D-ALANINE--D-ALANINE LIGASE"/>
    <property type="match status" value="1"/>
</dbReference>
<dbReference type="SUPFAM" id="SSF52440">
    <property type="entry name" value="PreATP-grasp domain"/>
    <property type="match status" value="1"/>
</dbReference>
<keyword evidence="3" id="KW-0961">Cell wall biogenesis/degradation</keyword>
<dbReference type="GO" id="GO:0005524">
    <property type="term" value="F:ATP binding"/>
    <property type="evidence" value="ECO:0007669"/>
    <property type="project" value="UniProtKB-UniRule"/>
</dbReference>
<dbReference type="InterPro" id="IPR013815">
    <property type="entry name" value="ATP_grasp_subdomain_1"/>
</dbReference>
<comment type="similarity">
    <text evidence="1">Belongs to the D-alanine--D-alanine ligase family.</text>
</comment>
<dbReference type="Proteomes" id="UP000706172">
    <property type="component" value="Unassembled WGS sequence"/>
</dbReference>
<dbReference type="Gene3D" id="3.30.470.20">
    <property type="entry name" value="ATP-grasp fold, B domain"/>
    <property type="match status" value="1"/>
</dbReference>
<feature type="non-terminal residue" evidence="6">
    <location>
        <position position="1"/>
    </location>
</feature>
<evidence type="ECO:0000313" key="7">
    <source>
        <dbReference type="Proteomes" id="UP000706172"/>
    </source>
</evidence>
<dbReference type="GO" id="GO:0071555">
    <property type="term" value="P:cell wall organization"/>
    <property type="evidence" value="ECO:0007669"/>
    <property type="project" value="UniProtKB-KW"/>
</dbReference>
<comment type="caution">
    <text evidence="6">The sequence shown here is derived from an EMBL/GenBank/DDBJ whole genome shotgun (WGS) entry which is preliminary data.</text>
</comment>
<evidence type="ECO:0000256" key="2">
    <source>
        <dbReference type="ARBA" id="ARBA00022598"/>
    </source>
</evidence>
<organism evidence="6 7">
    <name type="scientific">Desulfotignum balticum</name>
    <dbReference type="NCBI Taxonomy" id="115781"/>
    <lineage>
        <taxon>Bacteria</taxon>
        <taxon>Pseudomonadati</taxon>
        <taxon>Thermodesulfobacteriota</taxon>
        <taxon>Desulfobacteria</taxon>
        <taxon>Desulfobacterales</taxon>
        <taxon>Desulfobacteraceae</taxon>
        <taxon>Desulfotignum</taxon>
    </lineage>
</organism>
<dbReference type="InterPro" id="IPR011761">
    <property type="entry name" value="ATP-grasp"/>
</dbReference>
<keyword evidence="2 6" id="KW-0436">Ligase</keyword>
<dbReference type="PROSITE" id="PS50975">
    <property type="entry name" value="ATP_GRASP"/>
    <property type="match status" value="1"/>
</dbReference>
<accession>A0A931GBA9</accession>
<evidence type="ECO:0000256" key="1">
    <source>
        <dbReference type="ARBA" id="ARBA00010871"/>
    </source>
</evidence>
<dbReference type="Pfam" id="PF07478">
    <property type="entry name" value="Dala_Dala_lig_C"/>
    <property type="match status" value="1"/>
</dbReference>
<reference evidence="6" key="1">
    <citation type="submission" date="2020-07" db="EMBL/GenBank/DDBJ databases">
        <title>Severe corrosion of carbon steel in oil field produced water can be linked to methanogenic archaea containing a special type of NiFe hydrogenase.</title>
        <authorList>
            <person name="Lahme S."/>
            <person name="Mand J."/>
            <person name="Longwell J."/>
            <person name="Smith R."/>
            <person name="Enning D."/>
        </authorList>
    </citation>
    <scope>NUCLEOTIDE SEQUENCE</scope>
    <source>
        <strain evidence="6">MIC098Bin6</strain>
    </source>
</reference>
<dbReference type="Gene3D" id="3.40.50.20">
    <property type="match status" value="1"/>
</dbReference>
<dbReference type="Gene3D" id="3.30.1490.20">
    <property type="entry name" value="ATP-grasp fold, A domain"/>
    <property type="match status" value="1"/>
</dbReference>
<evidence type="ECO:0000313" key="6">
    <source>
        <dbReference type="EMBL" id="MBG0779269.1"/>
    </source>
</evidence>
<keyword evidence="4" id="KW-0067">ATP-binding</keyword>
<sequence>IAAIEQALCDLGHTPVRIGNARQLIEQLVGGARWDLVFNIAEGLHGMGREAQVPAILDLYQIPYTFSDPLVMSLTLHKALTKRVIRDAKLSTGQFFLAAAPEDAGRVPFAPPYFVKPVAQGTGMGITTDSVVRDKKNLPGVCRALMAQFGQPVLIEQFLSGREFTTGLVGTGPFAKVMGTMEIIVLADPGKDVYSFENKEGWKGRVQYLPLSPDVDPLIKDVETLALAAWQVLECRDGGRIDIRCDAKGTPCFIEVNPLAGLRPHYSDLPMVCEFFGTSYVRLIEMILASAMERVQDRMQAPCPETA</sequence>
<dbReference type="InterPro" id="IPR011095">
    <property type="entry name" value="Dala_Dala_lig_C"/>
</dbReference>
<proteinExistence type="inferred from homology"/>
<dbReference type="AlphaFoldDB" id="A0A931GBA9"/>
<evidence type="ECO:0000256" key="4">
    <source>
        <dbReference type="PROSITE-ProRule" id="PRU00409"/>
    </source>
</evidence>
<dbReference type="EMBL" id="JACCQK010000260">
    <property type="protein sequence ID" value="MBG0779269.1"/>
    <property type="molecule type" value="Genomic_DNA"/>
</dbReference>
<evidence type="ECO:0000259" key="5">
    <source>
        <dbReference type="PROSITE" id="PS50975"/>
    </source>
</evidence>
<dbReference type="GO" id="GO:0008716">
    <property type="term" value="F:D-alanine-D-alanine ligase activity"/>
    <property type="evidence" value="ECO:0007669"/>
    <property type="project" value="InterPro"/>
</dbReference>